<name>A0ACD3A054_9AGAR</name>
<gene>
    <name evidence="1" type="ORF">BDN72DRAFT_865682</name>
</gene>
<accession>A0ACD3A054</accession>
<evidence type="ECO:0000313" key="1">
    <source>
        <dbReference type="EMBL" id="TFK58769.1"/>
    </source>
</evidence>
<reference evidence="1 2" key="1">
    <citation type="journal article" date="2019" name="Nat. Ecol. Evol.">
        <title>Megaphylogeny resolves global patterns of mushroom evolution.</title>
        <authorList>
            <person name="Varga T."/>
            <person name="Krizsan K."/>
            <person name="Foldi C."/>
            <person name="Dima B."/>
            <person name="Sanchez-Garcia M."/>
            <person name="Sanchez-Ramirez S."/>
            <person name="Szollosi G.J."/>
            <person name="Szarkandi J.G."/>
            <person name="Papp V."/>
            <person name="Albert L."/>
            <person name="Andreopoulos W."/>
            <person name="Angelini C."/>
            <person name="Antonin V."/>
            <person name="Barry K.W."/>
            <person name="Bougher N.L."/>
            <person name="Buchanan P."/>
            <person name="Buyck B."/>
            <person name="Bense V."/>
            <person name="Catcheside P."/>
            <person name="Chovatia M."/>
            <person name="Cooper J."/>
            <person name="Damon W."/>
            <person name="Desjardin D."/>
            <person name="Finy P."/>
            <person name="Geml J."/>
            <person name="Haridas S."/>
            <person name="Hughes K."/>
            <person name="Justo A."/>
            <person name="Karasinski D."/>
            <person name="Kautmanova I."/>
            <person name="Kiss B."/>
            <person name="Kocsube S."/>
            <person name="Kotiranta H."/>
            <person name="LaButti K.M."/>
            <person name="Lechner B.E."/>
            <person name="Liimatainen K."/>
            <person name="Lipzen A."/>
            <person name="Lukacs Z."/>
            <person name="Mihaltcheva S."/>
            <person name="Morgado L.N."/>
            <person name="Niskanen T."/>
            <person name="Noordeloos M.E."/>
            <person name="Ohm R.A."/>
            <person name="Ortiz-Santana B."/>
            <person name="Ovrebo C."/>
            <person name="Racz N."/>
            <person name="Riley R."/>
            <person name="Savchenko A."/>
            <person name="Shiryaev A."/>
            <person name="Soop K."/>
            <person name="Spirin V."/>
            <person name="Szebenyi C."/>
            <person name="Tomsovsky M."/>
            <person name="Tulloss R.E."/>
            <person name="Uehling J."/>
            <person name="Grigoriev I.V."/>
            <person name="Vagvolgyi C."/>
            <person name="Papp T."/>
            <person name="Martin F.M."/>
            <person name="Miettinen O."/>
            <person name="Hibbett D.S."/>
            <person name="Nagy L.G."/>
        </authorList>
    </citation>
    <scope>NUCLEOTIDE SEQUENCE [LARGE SCALE GENOMIC DNA]</scope>
    <source>
        <strain evidence="1 2">NL-1719</strain>
    </source>
</reference>
<dbReference type="EMBL" id="ML209203">
    <property type="protein sequence ID" value="TFK58769.1"/>
    <property type="molecule type" value="Genomic_DNA"/>
</dbReference>
<sequence length="389" mass="44072">MLSRILPDSISRYFAAAEQHIDPALSQEDHHSPIQSLPPELLQEIFAFSASPFPDPPPILIQEPLPAQFNSTSLYISRVCNQWRSLSFATSEMWSWMSISCPNDLCVKHVKYYLRRAGKVQGLHLSLAEPSSSSWTPPAPAENKWTLAIFRLWIPEAHRWRSIRFDFRNTPPIPEIINLSPGSLNKVTSFSLRTEWPDSVVEQFWDKVHTSPALREVEWRFPLTPNSAPLVQLTSIDMPGHILSCTEFLALLSSCNKLRQIEVIVDPVTEAEARSITCVTLAGCLEMLLLHFGPGEVEFGLLLDYIKAPNLRELEVEVSRSDRAVLRRFLCQSGCSLRRLWLRTNNFTYSEDHLLDSLLDAAPYLTSVEGFLEICLCPGLDPVPFLKCS</sequence>
<dbReference type="Proteomes" id="UP000308600">
    <property type="component" value="Unassembled WGS sequence"/>
</dbReference>
<evidence type="ECO:0000313" key="2">
    <source>
        <dbReference type="Proteomes" id="UP000308600"/>
    </source>
</evidence>
<keyword evidence="2" id="KW-1185">Reference proteome</keyword>
<protein>
    <submittedName>
        <fullName evidence="1">Uncharacterized protein</fullName>
    </submittedName>
</protein>
<organism evidence="1 2">
    <name type="scientific">Pluteus cervinus</name>
    <dbReference type="NCBI Taxonomy" id="181527"/>
    <lineage>
        <taxon>Eukaryota</taxon>
        <taxon>Fungi</taxon>
        <taxon>Dikarya</taxon>
        <taxon>Basidiomycota</taxon>
        <taxon>Agaricomycotina</taxon>
        <taxon>Agaricomycetes</taxon>
        <taxon>Agaricomycetidae</taxon>
        <taxon>Agaricales</taxon>
        <taxon>Pluteineae</taxon>
        <taxon>Pluteaceae</taxon>
        <taxon>Pluteus</taxon>
    </lineage>
</organism>
<proteinExistence type="predicted"/>